<keyword evidence="2" id="KW-0808">Transferase</keyword>
<comment type="similarity">
    <text evidence="1">Belongs to the sulfotransferase 1 family.</text>
</comment>
<evidence type="ECO:0000259" key="4">
    <source>
        <dbReference type="Pfam" id="PF00685"/>
    </source>
</evidence>
<evidence type="ECO:0000256" key="3">
    <source>
        <dbReference type="SAM" id="MobiDB-lite"/>
    </source>
</evidence>
<dbReference type="GO" id="GO:0008146">
    <property type="term" value="F:sulfotransferase activity"/>
    <property type="evidence" value="ECO:0007669"/>
    <property type="project" value="InterPro"/>
</dbReference>
<dbReference type="InterPro" id="IPR027417">
    <property type="entry name" value="P-loop_NTPase"/>
</dbReference>
<keyword evidence="6" id="KW-1185">Reference proteome</keyword>
<dbReference type="Pfam" id="PF00685">
    <property type="entry name" value="Sulfotransfer_1"/>
    <property type="match status" value="1"/>
</dbReference>
<dbReference type="PANTHER" id="PTHR11783">
    <property type="entry name" value="SULFOTRANSFERASE SULT"/>
    <property type="match status" value="1"/>
</dbReference>
<comment type="caution">
    <text evidence="5">The sequence shown here is derived from an EMBL/GenBank/DDBJ whole genome shotgun (WGS) entry which is preliminary data.</text>
</comment>
<sequence>MADDGAAEKKTPGEKSSPAEKDGEDSPFNFVTVDGDVFMRFPIANMSVADHVRSIRNMPMREDDIVIAAFPKCGTHWMWEVTQMLAKGKAEHDSRPKQMVMVEFTPVEDFEPVPSPRVINTHLFPRQLSRELVTKRSRVVHVIRNPKDVAVSMYFHLLQMKGFQDDGVLDLARGFLHGGISPGSFLDYFAYMKEMTQWQREHPEVPVINIYYEDAKKDLVKCVRQLAEFLKVDASDQLCEDIADQCSFKKLKQADETVKVKDKAPDNPIFKDGSLKKMFRKGEVGDWKNYFTAELSEEFDRVVPENLKGCDLKIQYTI</sequence>
<evidence type="ECO:0000313" key="5">
    <source>
        <dbReference type="EMBL" id="KAK7087483.1"/>
    </source>
</evidence>
<gene>
    <name evidence="5" type="ORF">V1264_021528</name>
</gene>
<dbReference type="AlphaFoldDB" id="A0AAN9FVP1"/>
<proteinExistence type="inferred from homology"/>
<evidence type="ECO:0000313" key="6">
    <source>
        <dbReference type="Proteomes" id="UP001374579"/>
    </source>
</evidence>
<dbReference type="InterPro" id="IPR000863">
    <property type="entry name" value="Sulfotransferase_dom"/>
</dbReference>
<dbReference type="EMBL" id="JBAMIC010004070">
    <property type="protein sequence ID" value="KAK7087483.1"/>
    <property type="molecule type" value="Genomic_DNA"/>
</dbReference>
<dbReference type="Proteomes" id="UP001374579">
    <property type="component" value="Unassembled WGS sequence"/>
</dbReference>
<feature type="compositionally biased region" description="Basic and acidic residues" evidence="3">
    <location>
        <begin position="1"/>
        <end position="21"/>
    </location>
</feature>
<feature type="domain" description="Sulfotransferase" evidence="4">
    <location>
        <begin position="63"/>
        <end position="310"/>
    </location>
</feature>
<evidence type="ECO:0000256" key="1">
    <source>
        <dbReference type="ARBA" id="ARBA00005771"/>
    </source>
</evidence>
<dbReference type="SUPFAM" id="SSF52540">
    <property type="entry name" value="P-loop containing nucleoside triphosphate hydrolases"/>
    <property type="match status" value="1"/>
</dbReference>
<evidence type="ECO:0000256" key="2">
    <source>
        <dbReference type="ARBA" id="ARBA00022679"/>
    </source>
</evidence>
<dbReference type="Gene3D" id="3.40.50.300">
    <property type="entry name" value="P-loop containing nucleotide triphosphate hydrolases"/>
    <property type="match status" value="1"/>
</dbReference>
<organism evidence="5 6">
    <name type="scientific">Littorina saxatilis</name>
    <dbReference type="NCBI Taxonomy" id="31220"/>
    <lineage>
        <taxon>Eukaryota</taxon>
        <taxon>Metazoa</taxon>
        <taxon>Spiralia</taxon>
        <taxon>Lophotrochozoa</taxon>
        <taxon>Mollusca</taxon>
        <taxon>Gastropoda</taxon>
        <taxon>Caenogastropoda</taxon>
        <taxon>Littorinimorpha</taxon>
        <taxon>Littorinoidea</taxon>
        <taxon>Littorinidae</taxon>
        <taxon>Littorina</taxon>
    </lineage>
</organism>
<reference evidence="5 6" key="1">
    <citation type="submission" date="2024-02" db="EMBL/GenBank/DDBJ databases">
        <title>Chromosome-scale genome assembly of the rough periwinkle Littorina saxatilis.</title>
        <authorList>
            <person name="De Jode A."/>
            <person name="Faria R."/>
            <person name="Formenti G."/>
            <person name="Sims Y."/>
            <person name="Smith T.P."/>
            <person name="Tracey A."/>
            <person name="Wood J.M.D."/>
            <person name="Zagrodzka Z.B."/>
            <person name="Johannesson K."/>
            <person name="Butlin R.K."/>
            <person name="Leder E.H."/>
        </authorList>
    </citation>
    <scope>NUCLEOTIDE SEQUENCE [LARGE SCALE GENOMIC DNA]</scope>
    <source>
        <strain evidence="5">Snail1</strain>
        <tissue evidence="5">Muscle</tissue>
    </source>
</reference>
<feature type="region of interest" description="Disordered" evidence="3">
    <location>
        <begin position="1"/>
        <end position="28"/>
    </location>
</feature>
<name>A0AAN9FVP1_9CAEN</name>
<protein>
    <recommendedName>
        <fullName evidence="4">Sulfotransferase domain-containing protein</fullName>
    </recommendedName>
</protein>
<accession>A0AAN9FVP1</accession>